<dbReference type="AlphaFoldDB" id="A0A670K2Z5"/>
<feature type="domain" description="S100/CaBP-9k-type calcium binding subdomain" evidence="1">
    <location>
        <begin position="3"/>
        <end position="45"/>
    </location>
</feature>
<dbReference type="InterPro" id="IPR013787">
    <property type="entry name" value="S100_Ca-bd_sub"/>
</dbReference>
<dbReference type="InterPro" id="IPR011992">
    <property type="entry name" value="EF-hand-dom_pair"/>
</dbReference>
<accession>A0A670K2Z5</accession>
<dbReference type="Ensembl" id="ENSPMRT00000032370.1">
    <property type="protein sequence ID" value="ENSPMRP00000030520.1"/>
    <property type="gene ID" value="ENSPMRG00000019759.1"/>
</dbReference>
<reference evidence="2" key="2">
    <citation type="submission" date="2025-08" db="UniProtKB">
        <authorList>
            <consortium name="Ensembl"/>
        </authorList>
    </citation>
    <scope>IDENTIFICATION</scope>
</reference>
<keyword evidence="3" id="KW-1185">Reference proteome</keyword>
<evidence type="ECO:0000259" key="1">
    <source>
        <dbReference type="SMART" id="SM01394"/>
    </source>
</evidence>
<protein>
    <recommendedName>
        <fullName evidence="1">S100/CaBP-9k-type calcium binding subdomain domain-containing protein</fullName>
    </recommendedName>
</protein>
<reference evidence="2" key="3">
    <citation type="submission" date="2025-09" db="UniProtKB">
        <authorList>
            <consortium name="Ensembl"/>
        </authorList>
    </citation>
    <scope>IDENTIFICATION</scope>
</reference>
<organism evidence="2 3">
    <name type="scientific">Podarcis muralis</name>
    <name type="common">Wall lizard</name>
    <name type="synonym">Lacerta muralis</name>
    <dbReference type="NCBI Taxonomy" id="64176"/>
    <lineage>
        <taxon>Eukaryota</taxon>
        <taxon>Metazoa</taxon>
        <taxon>Chordata</taxon>
        <taxon>Craniata</taxon>
        <taxon>Vertebrata</taxon>
        <taxon>Euteleostomi</taxon>
        <taxon>Lepidosauria</taxon>
        <taxon>Squamata</taxon>
        <taxon>Bifurcata</taxon>
        <taxon>Unidentata</taxon>
        <taxon>Episquamata</taxon>
        <taxon>Laterata</taxon>
        <taxon>Lacertibaenia</taxon>
        <taxon>Lacertidae</taxon>
        <taxon>Podarcis</taxon>
    </lineage>
</organism>
<dbReference type="SMART" id="SM01394">
    <property type="entry name" value="S_100"/>
    <property type="match status" value="1"/>
</dbReference>
<reference evidence="2 3" key="1">
    <citation type="journal article" date="2019" name="Proc. Natl. Acad. Sci. U.S.A.">
        <title>Regulatory changes in pterin and carotenoid genes underlie balanced color polymorphisms in the wall lizard.</title>
        <authorList>
            <person name="Andrade P."/>
            <person name="Pinho C."/>
            <person name="Perez I de Lanuza G."/>
            <person name="Afonso S."/>
            <person name="Brejcha J."/>
            <person name="Rubin C.J."/>
            <person name="Wallerman O."/>
            <person name="Pereira P."/>
            <person name="Sabatino S.J."/>
            <person name="Bellati A."/>
            <person name="Pellitteri-Rosa D."/>
            <person name="Bosakova Z."/>
            <person name="Bunikis I."/>
            <person name="Carretero M.A."/>
            <person name="Feiner N."/>
            <person name="Marsik P."/>
            <person name="Pauperio F."/>
            <person name="Salvi D."/>
            <person name="Soler L."/>
            <person name="While G.M."/>
            <person name="Uller T."/>
            <person name="Font E."/>
            <person name="Andersson L."/>
            <person name="Carneiro M."/>
        </authorList>
    </citation>
    <scope>NUCLEOTIDE SEQUENCE</scope>
</reference>
<evidence type="ECO:0000313" key="3">
    <source>
        <dbReference type="Proteomes" id="UP000472272"/>
    </source>
</evidence>
<dbReference type="Proteomes" id="UP000472272">
    <property type="component" value="Chromosome 8"/>
</dbReference>
<dbReference type="Pfam" id="PF01023">
    <property type="entry name" value="S_100"/>
    <property type="match status" value="1"/>
</dbReference>
<dbReference type="SUPFAM" id="SSF47473">
    <property type="entry name" value="EF-hand"/>
    <property type="match status" value="1"/>
</dbReference>
<name>A0A670K2Z5_PODMU</name>
<evidence type="ECO:0000313" key="2">
    <source>
        <dbReference type="Ensembl" id="ENSPMRP00000030520.1"/>
    </source>
</evidence>
<sequence>WGAQRSVGLLLVTFHKYACKDGDKSSPCKEELKKLIQNELTIGPKLQAGEIQALMKDLDRNGDVVKKIKIRVHFFSFSSLLIV</sequence>
<dbReference type="Gene3D" id="1.10.238.10">
    <property type="entry name" value="EF-hand"/>
    <property type="match status" value="1"/>
</dbReference>
<proteinExistence type="predicted"/>